<keyword evidence="3" id="KW-1185">Reference proteome</keyword>
<protein>
    <submittedName>
        <fullName evidence="2">Uncharacterized protein</fullName>
    </submittedName>
</protein>
<evidence type="ECO:0000313" key="3">
    <source>
        <dbReference type="Proteomes" id="UP000221168"/>
    </source>
</evidence>
<comment type="caution">
    <text evidence="2">The sequence shown here is derived from an EMBL/GenBank/DDBJ whole genome shotgun (WGS) entry which is preliminary data.</text>
</comment>
<dbReference type="EMBL" id="PDVP01000002">
    <property type="protein sequence ID" value="PHP68271.1"/>
    <property type="molecule type" value="Genomic_DNA"/>
</dbReference>
<evidence type="ECO:0000313" key="2">
    <source>
        <dbReference type="EMBL" id="PHP68271.1"/>
    </source>
</evidence>
<feature type="compositionally biased region" description="Pro residues" evidence="1">
    <location>
        <begin position="200"/>
        <end position="211"/>
    </location>
</feature>
<dbReference type="AlphaFoldDB" id="A0A2G1QS18"/>
<dbReference type="Proteomes" id="UP000221168">
    <property type="component" value="Unassembled WGS sequence"/>
</dbReference>
<sequence>MDWTLATRRNRTALLAIVAALWAMTGAAAARAMTGLRKGEGAAFPSRAVMLAFRRILRPAESAVRRLIVIVAARMRARPKAKAQRPTPDFSRFAARSGDRPPAFALFDPPWQLVPRPAGRRAGGIPRVLFMDWNGVLGLPAAAAGAQAGDEPDGRSLLRRLAALHHALNTLPAQARRLKRAMTLREKAAAAHAPGKTVRPLPPGPLRPGRPPGHRGRAAHPVDHILAECHGLALAVAHAPP</sequence>
<gene>
    <name evidence="2" type="ORF">CSC94_06370</name>
</gene>
<evidence type="ECO:0000256" key="1">
    <source>
        <dbReference type="SAM" id="MobiDB-lite"/>
    </source>
</evidence>
<dbReference type="RefSeq" id="WP_099304969.1">
    <property type="nucleotide sequence ID" value="NZ_PDVP01000002.1"/>
</dbReference>
<organism evidence="2 3">
    <name type="scientific">Zhengella mangrovi</name>
    <dbReference type="NCBI Taxonomy" id="1982044"/>
    <lineage>
        <taxon>Bacteria</taxon>
        <taxon>Pseudomonadati</taxon>
        <taxon>Pseudomonadota</taxon>
        <taxon>Alphaproteobacteria</taxon>
        <taxon>Hyphomicrobiales</taxon>
        <taxon>Notoacmeibacteraceae</taxon>
        <taxon>Zhengella</taxon>
    </lineage>
</organism>
<feature type="region of interest" description="Disordered" evidence="1">
    <location>
        <begin position="188"/>
        <end position="218"/>
    </location>
</feature>
<proteinExistence type="predicted"/>
<name>A0A2G1QS18_9HYPH</name>
<accession>A0A2G1QS18</accession>
<reference evidence="2 3" key="1">
    <citation type="submission" date="2017-10" db="EMBL/GenBank/DDBJ databases">
        <title>Sedimentibacterium mangrovi gen. nov., sp. nov., a novel member of family Phyllobacteriacea isolated from mangrove sediment.</title>
        <authorList>
            <person name="Liao H."/>
            <person name="Tian Y."/>
        </authorList>
    </citation>
    <scope>NUCLEOTIDE SEQUENCE [LARGE SCALE GENOMIC DNA]</scope>
    <source>
        <strain evidence="2 3">X9-2-2</strain>
    </source>
</reference>